<dbReference type="EMBL" id="JBJQND010000001">
    <property type="protein sequence ID" value="KAL3890911.1"/>
    <property type="molecule type" value="Genomic_DNA"/>
</dbReference>
<sequence length="53" mass="6527">MNLLRYLALNLTLIITISCSWILQVVYRALTELMMRIILRFIFCDQQYPRYWL</sequence>
<accession>A0ABD3XZB7</accession>
<evidence type="ECO:0000256" key="1">
    <source>
        <dbReference type="SAM" id="Phobius"/>
    </source>
</evidence>
<dbReference type="Proteomes" id="UP001634394">
    <property type="component" value="Unassembled WGS sequence"/>
</dbReference>
<keyword evidence="1" id="KW-0812">Transmembrane</keyword>
<feature type="transmembrane region" description="Helical" evidence="1">
    <location>
        <begin position="6"/>
        <end position="30"/>
    </location>
</feature>
<keyword evidence="1" id="KW-1133">Transmembrane helix</keyword>
<keyword evidence="3" id="KW-1185">Reference proteome</keyword>
<gene>
    <name evidence="2" type="ORF">ACJMK2_003182</name>
</gene>
<reference evidence="2 3" key="1">
    <citation type="submission" date="2024-11" db="EMBL/GenBank/DDBJ databases">
        <title>Chromosome-level genome assembly of the freshwater bivalve Anodonta woodiana.</title>
        <authorList>
            <person name="Chen X."/>
        </authorList>
    </citation>
    <scope>NUCLEOTIDE SEQUENCE [LARGE SCALE GENOMIC DNA]</scope>
    <source>
        <strain evidence="2">MN2024</strain>
        <tissue evidence="2">Gills</tissue>
    </source>
</reference>
<protein>
    <submittedName>
        <fullName evidence="2">Uncharacterized protein</fullName>
    </submittedName>
</protein>
<dbReference type="AlphaFoldDB" id="A0ABD3XZB7"/>
<evidence type="ECO:0000313" key="2">
    <source>
        <dbReference type="EMBL" id="KAL3890911.1"/>
    </source>
</evidence>
<dbReference type="PROSITE" id="PS51257">
    <property type="entry name" value="PROKAR_LIPOPROTEIN"/>
    <property type="match status" value="1"/>
</dbReference>
<evidence type="ECO:0000313" key="3">
    <source>
        <dbReference type="Proteomes" id="UP001634394"/>
    </source>
</evidence>
<proteinExistence type="predicted"/>
<comment type="caution">
    <text evidence="2">The sequence shown here is derived from an EMBL/GenBank/DDBJ whole genome shotgun (WGS) entry which is preliminary data.</text>
</comment>
<name>A0ABD3XZB7_SINWO</name>
<keyword evidence="1" id="KW-0472">Membrane</keyword>
<organism evidence="2 3">
    <name type="scientific">Sinanodonta woodiana</name>
    <name type="common">Chinese pond mussel</name>
    <name type="synonym">Anodonta woodiana</name>
    <dbReference type="NCBI Taxonomy" id="1069815"/>
    <lineage>
        <taxon>Eukaryota</taxon>
        <taxon>Metazoa</taxon>
        <taxon>Spiralia</taxon>
        <taxon>Lophotrochozoa</taxon>
        <taxon>Mollusca</taxon>
        <taxon>Bivalvia</taxon>
        <taxon>Autobranchia</taxon>
        <taxon>Heteroconchia</taxon>
        <taxon>Palaeoheterodonta</taxon>
        <taxon>Unionida</taxon>
        <taxon>Unionoidea</taxon>
        <taxon>Unionidae</taxon>
        <taxon>Unioninae</taxon>
        <taxon>Sinanodonta</taxon>
    </lineage>
</organism>